<evidence type="ECO:0000259" key="1">
    <source>
        <dbReference type="Pfam" id="PF10502"/>
    </source>
</evidence>
<dbReference type="GO" id="GO:0009003">
    <property type="term" value="F:signal peptidase activity"/>
    <property type="evidence" value="ECO:0007669"/>
    <property type="project" value="UniProtKB-EC"/>
</dbReference>
<dbReference type="GO" id="GO:0004252">
    <property type="term" value="F:serine-type endopeptidase activity"/>
    <property type="evidence" value="ECO:0007669"/>
    <property type="project" value="InterPro"/>
</dbReference>
<dbReference type="Proteomes" id="UP000005580">
    <property type="component" value="Unassembled WGS sequence"/>
</dbReference>
<comment type="caution">
    <text evidence="2">The sequence shown here is derived from an EMBL/GenBank/DDBJ whole genome shotgun (WGS) entry which is preliminary data.</text>
</comment>
<name>E7RN20_9BACT</name>
<dbReference type="Pfam" id="PF10502">
    <property type="entry name" value="Peptidase_S26"/>
    <property type="match status" value="1"/>
</dbReference>
<dbReference type="SUPFAM" id="SSF51306">
    <property type="entry name" value="LexA/Signal peptidase"/>
    <property type="match status" value="1"/>
</dbReference>
<dbReference type="Gene3D" id="2.10.109.10">
    <property type="entry name" value="Umud Fragment, subunit A"/>
    <property type="match status" value="1"/>
</dbReference>
<evidence type="ECO:0000313" key="3">
    <source>
        <dbReference type="Proteomes" id="UP000005580"/>
    </source>
</evidence>
<reference evidence="2" key="1">
    <citation type="submission" date="2011-01" db="EMBL/GenBank/DDBJ databases">
        <authorList>
            <person name="Muzny D."/>
            <person name="Qin X."/>
            <person name="Buhay C."/>
            <person name="Dugan-Rocha S."/>
            <person name="Ding Y."/>
            <person name="Chen G."/>
            <person name="Hawes A."/>
            <person name="Holder M."/>
            <person name="Jhangiani S."/>
            <person name="Johnson A."/>
            <person name="Khan Z."/>
            <person name="Li Z."/>
            <person name="Liu W."/>
            <person name="Liu X."/>
            <person name="Perez L."/>
            <person name="Shen H."/>
            <person name="Wang Q."/>
            <person name="Watt J."/>
            <person name="Xi L."/>
            <person name="Xin Y."/>
            <person name="Zhou J."/>
            <person name="Deng J."/>
            <person name="Jiang H."/>
            <person name="Liu Y."/>
            <person name="Qu J."/>
            <person name="Song X.-Z."/>
            <person name="Zhang L."/>
            <person name="Villasana D."/>
            <person name="Johnson A."/>
            <person name="Liu J."/>
            <person name="Liyanage D."/>
            <person name="Lorensuhewa L."/>
            <person name="Robinson T."/>
            <person name="Song A."/>
            <person name="Song B.-B."/>
            <person name="Dinh H."/>
            <person name="Thornton R."/>
            <person name="Coyle M."/>
            <person name="Francisco L."/>
            <person name="Jackson L."/>
            <person name="Javaid M."/>
            <person name="Korchina V."/>
            <person name="Kovar C."/>
            <person name="Mata R."/>
            <person name="Mathew T."/>
            <person name="Ngo R."/>
            <person name="Nguyen L."/>
            <person name="Nguyen N."/>
            <person name="Okwuonu G."/>
            <person name="Ongeri F."/>
            <person name="Pham C."/>
            <person name="Simmons D."/>
            <person name="Wilczek-Boney K."/>
            <person name="Hale W."/>
            <person name="Jakkamsetti A."/>
            <person name="Pham P."/>
            <person name="Ruth R."/>
            <person name="San Lucas F."/>
            <person name="Warren J."/>
            <person name="Zhang J."/>
            <person name="Zhao Z."/>
            <person name="Zhou C."/>
            <person name="Zhu D."/>
            <person name="Lee S."/>
            <person name="Bess C."/>
            <person name="Blankenburg K."/>
            <person name="Forbes L."/>
            <person name="Fu Q."/>
            <person name="Gubbala S."/>
            <person name="Hirani K."/>
            <person name="Jayaseelan J.C."/>
            <person name="Lara F."/>
            <person name="Munidasa M."/>
            <person name="Palculict T."/>
            <person name="Patil S."/>
            <person name="Pu L.-L."/>
            <person name="Saada N."/>
            <person name="Tang L."/>
            <person name="Weissenberger G."/>
            <person name="Zhu Y."/>
            <person name="Hemphill L."/>
            <person name="Shang Y."/>
            <person name="Youmans B."/>
            <person name="Ayvaz T."/>
            <person name="Ross M."/>
            <person name="Santibanez J."/>
            <person name="Aqrawi P."/>
            <person name="Gross S."/>
            <person name="Joshi V."/>
            <person name="Fowler G."/>
            <person name="Nazareth L."/>
            <person name="Reid J."/>
            <person name="Worley K."/>
            <person name="Petrosino J."/>
            <person name="Highlander S."/>
            <person name="Gibbs R."/>
        </authorList>
    </citation>
    <scope>NUCLEOTIDE SEQUENCE [LARGE SCALE GENOMIC DNA]</scope>
    <source>
        <strain evidence="2">ATCC 33269</strain>
    </source>
</reference>
<gene>
    <name evidence="2" type="primary">lepB2</name>
    <name evidence="2" type="ORF">HMPREF0663_10520</name>
</gene>
<proteinExistence type="predicted"/>
<dbReference type="AlphaFoldDB" id="E7RN20"/>
<dbReference type="HOGENOM" id="CLU_154577_0_0_10"/>
<feature type="domain" description="Peptidase S26" evidence="1">
    <location>
        <begin position="2"/>
        <end position="67"/>
    </location>
</feature>
<organism evidence="2 3">
    <name type="scientific">Hoylesella oralis ATCC 33269</name>
    <dbReference type="NCBI Taxonomy" id="873533"/>
    <lineage>
        <taxon>Bacteria</taxon>
        <taxon>Pseudomonadati</taxon>
        <taxon>Bacteroidota</taxon>
        <taxon>Bacteroidia</taxon>
        <taxon>Bacteroidales</taxon>
        <taxon>Prevotellaceae</taxon>
        <taxon>Hoylesella</taxon>
    </lineage>
</organism>
<evidence type="ECO:0000313" key="2">
    <source>
        <dbReference type="EMBL" id="EFZ38151.1"/>
    </source>
</evidence>
<keyword evidence="3" id="KW-1185">Reference proteome</keyword>
<dbReference type="EMBL" id="AEPE02000002">
    <property type="protein sequence ID" value="EFZ38151.1"/>
    <property type="molecule type" value="Genomic_DNA"/>
</dbReference>
<protein>
    <submittedName>
        <fullName evidence="2">Peptidase S24-like protein</fullName>
        <ecNumber evidence="2">3.4.21.89</ecNumber>
    </submittedName>
</protein>
<dbReference type="InterPro" id="IPR019533">
    <property type="entry name" value="Peptidase_S26"/>
</dbReference>
<sequence>MFTVFTVNGTDIRPELRNGDRVLVNRLSRADLRRGEYVVFGDSAYYAGRIVLVPGDTIVCRGSKYVIPTRCCKICDCKECRCYLITTGNTKLLVRHSKIIGRAYRIFPFR</sequence>
<keyword evidence="2" id="KW-0378">Hydrolase</keyword>
<accession>E7RN20</accession>
<dbReference type="GO" id="GO:0006465">
    <property type="term" value="P:signal peptide processing"/>
    <property type="evidence" value="ECO:0007669"/>
    <property type="project" value="InterPro"/>
</dbReference>
<dbReference type="InterPro" id="IPR036286">
    <property type="entry name" value="LexA/Signal_pep-like_sf"/>
</dbReference>
<dbReference type="EC" id="3.4.21.89" evidence="2"/>
<dbReference type="CDD" id="cd06462">
    <property type="entry name" value="Peptidase_S24_S26"/>
    <property type="match status" value="1"/>
</dbReference>